<dbReference type="Proteomes" id="UP000593567">
    <property type="component" value="Unassembled WGS sequence"/>
</dbReference>
<protein>
    <submittedName>
        <fullName evidence="2">Uncharacterized protein</fullName>
    </submittedName>
</protein>
<sequence length="452" mass="54363">MVEMTVELCLFRRLDDEYDEISDKLSTSLCLSDLSTWRSADLKGTHLKNKSLRRSLGYDNSSGRVTHRDEKILEALHAKNEREVELERSRSDAQLAWEEERMQLNHQKDLLENRRRQLLAHRIADAEEQQTLLKERQHRDEEVLRQHMQTKCQLKDTSWRHSSDQQQLRRDLALTEKRRRSLNRKLSQERLLSEFERQRESELTKHQHQRENQRMRASMMKDHKYFTDREKKRKENEEEVQQHERRLKGLERMSKKFNESLRNSISEKAAKSLRNQVAVANSRDYNMHMNAKERQRKFYKSKRNQQKMEEEIGDWHRSLKTRRQFLDSKAKLTASQMVEIKALNAREERRDREDRQQKTYRKLQEEAEQNCRDQKDAIKYKNTKMKLVQHHRDTVTGKVRSLAASSQRMREELRRRYGKDSFDKVVLETELRNKIGSGHISATKNKSTVILA</sequence>
<name>A0A7J7JY09_BUGNE</name>
<comment type="caution">
    <text evidence="2">The sequence shown here is derived from an EMBL/GenBank/DDBJ whole genome shotgun (WGS) entry which is preliminary data.</text>
</comment>
<dbReference type="OrthoDB" id="6280614at2759"/>
<dbReference type="EMBL" id="VXIV02001689">
    <property type="protein sequence ID" value="KAF6030581.1"/>
    <property type="molecule type" value="Genomic_DNA"/>
</dbReference>
<evidence type="ECO:0000256" key="1">
    <source>
        <dbReference type="SAM" id="Coils"/>
    </source>
</evidence>
<proteinExistence type="predicted"/>
<keyword evidence="1" id="KW-0175">Coiled coil</keyword>
<evidence type="ECO:0000313" key="2">
    <source>
        <dbReference type="EMBL" id="KAF6030581.1"/>
    </source>
</evidence>
<gene>
    <name evidence="2" type="ORF">EB796_011118</name>
</gene>
<accession>A0A7J7JY09</accession>
<feature type="coiled-coil region" evidence="1">
    <location>
        <begin position="226"/>
        <end position="260"/>
    </location>
</feature>
<organism evidence="2 3">
    <name type="scientific">Bugula neritina</name>
    <name type="common">Brown bryozoan</name>
    <name type="synonym">Sertularia neritina</name>
    <dbReference type="NCBI Taxonomy" id="10212"/>
    <lineage>
        <taxon>Eukaryota</taxon>
        <taxon>Metazoa</taxon>
        <taxon>Spiralia</taxon>
        <taxon>Lophotrochozoa</taxon>
        <taxon>Bryozoa</taxon>
        <taxon>Gymnolaemata</taxon>
        <taxon>Cheilostomatida</taxon>
        <taxon>Flustrina</taxon>
        <taxon>Buguloidea</taxon>
        <taxon>Bugulidae</taxon>
        <taxon>Bugula</taxon>
    </lineage>
</organism>
<dbReference type="PANTHER" id="PTHR33663:SF2">
    <property type="entry name" value="COILED-COIL DOMAIN-CONTAINING PROTEIN 177"/>
    <property type="match status" value="1"/>
</dbReference>
<dbReference type="PANTHER" id="PTHR33663">
    <property type="entry name" value="COILED-COIL DOMAIN-CONTAINING PROTEIN 177"/>
    <property type="match status" value="1"/>
</dbReference>
<dbReference type="AlphaFoldDB" id="A0A7J7JY09"/>
<reference evidence="2" key="1">
    <citation type="submission" date="2020-06" db="EMBL/GenBank/DDBJ databases">
        <title>Draft genome of Bugula neritina, a colonial animal packing powerful symbionts and potential medicines.</title>
        <authorList>
            <person name="Rayko M."/>
        </authorList>
    </citation>
    <scope>NUCLEOTIDE SEQUENCE [LARGE SCALE GENOMIC DNA]</scope>
    <source>
        <strain evidence="2">Kwan_BN1</strain>
    </source>
</reference>
<keyword evidence="3" id="KW-1185">Reference proteome</keyword>
<feature type="coiled-coil region" evidence="1">
    <location>
        <begin position="94"/>
        <end position="121"/>
    </location>
</feature>
<dbReference type="InterPro" id="IPR029090">
    <property type="entry name" value="DUF4659"/>
</dbReference>
<evidence type="ECO:0000313" key="3">
    <source>
        <dbReference type="Proteomes" id="UP000593567"/>
    </source>
</evidence>
<dbReference type="Pfam" id="PF15558">
    <property type="entry name" value="DUF4659"/>
    <property type="match status" value="1"/>
</dbReference>